<sequence>MGCVRKRGKSWNAQVRIAGWRSFTKSFKLKSDAVCWVQQTEHQLKNTSLPSVDVGDTTLRELLQTYAKEVSSHLKGSEIETYKLNLYSKHPIAENKLVNLTQRHFEHLRDERLKQVKSGTVHADLMMFRRVFKTAIHKWGYGLPKNPVEYLQLPSPHKSRKRRLMPSEKEHLLTAASLQRNIYIASIVEFAIETGMRRSEILKLRWCDVDLENGFASLYDTKNGEDRRVPLTRRCIEVLQTVPHTNEQVFPISATCLRLAWNRARKKAGITDLRFHDLRHEAVSRFFEMGMSVPEVALISGHKDVRQLFRYTHLNPDNVFKKYEAF</sequence>
<gene>
    <name evidence="5" type="ordered locus">SAR116_1514</name>
</gene>
<dbReference type="eggNOG" id="COG0582">
    <property type="taxonomic scope" value="Bacteria"/>
</dbReference>
<organism evidence="5 6">
    <name type="scientific">Puniceispirillum marinum (strain IMCC1322)</name>
    <dbReference type="NCBI Taxonomy" id="488538"/>
    <lineage>
        <taxon>Bacteria</taxon>
        <taxon>Pseudomonadati</taxon>
        <taxon>Pseudomonadota</taxon>
        <taxon>Alphaproteobacteria</taxon>
        <taxon>Candidatus Puniceispirillales</taxon>
        <taxon>Candidatus Puniceispirillaceae</taxon>
        <taxon>Candidatus Puniceispirillum</taxon>
    </lineage>
</organism>
<keyword evidence="5" id="KW-0560">Oxidoreductase</keyword>
<dbReference type="CDD" id="cd00796">
    <property type="entry name" value="INT_Rci_Hp1_C"/>
    <property type="match status" value="1"/>
</dbReference>
<keyword evidence="1" id="KW-0229">DNA integration</keyword>
<dbReference type="Proteomes" id="UP000007460">
    <property type="component" value="Chromosome"/>
</dbReference>
<dbReference type="Pfam" id="PF00589">
    <property type="entry name" value="Phage_integrase"/>
    <property type="match status" value="1"/>
</dbReference>
<accession>D5BU10</accession>
<evidence type="ECO:0000256" key="1">
    <source>
        <dbReference type="ARBA" id="ARBA00022908"/>
    </source>
</evidence>
<name>D5BU10_PUNMI</name>
<proteinExistence type="predicted"/>
<reference evidence="5 6" key="1">
    <citation type="journal article" date="2010" name="J. Bacteriol.">
        <title>Complete genome sequence of "Candidatus Puniceispirillum marinum" IMCC1322, a representative of the SAR116 clade in the Alphaproteobacteria.</title>
        <authorList>
            <person name="Oh H.M."/>
            <person name="Kwon K.K."/>
            <person name="Kang I."/>
            <person name="Kang S.G."/>
            <person name="Lee J.H."/>
            <person name="Kim S.J."/>
            <person name="Cho J.C."/>
        </authorList>
    </citation>
    <scope>NUCLEOTIDE SEQUENCE [LARGE SCALE GENOMIC DNA]</scope>
    <source>
        <strain evidence="5 6">IMCC1322</strain>
    </source>
</reference>
<keyword evidence="3" id="KW-0233">DNA recombination</keyword>
<dbReference type="GO" id="GO:0003677">
    <property type="term" value="F:DNA binding"/>
    <property type="evidence" value="ECO:0007669"/>
    <property type="project" value="UniProtKB-KW"/>
</dbReference>
<dbReference type="GO" id="GO:0015074">
    <property type="term" value="P:DNA integration"/>
    <property type="evidence" value="ECO:0007669"/>
    <property type="project" value="UniProtKB-KW"/>
</dbReference>
<evidence type="ECO:0000313" key="5">
    <source>
        <dbReference type="EMBL" id="ADE39757.1"/>
    </source>
</evidence>
<dbReference type="PROSITE" id="PS51898">
    <property type="entry name" value="TYR_RECOMBINASE"/>
    <property type="match status" value="1"/>
</dbReference>
<dbReference type="GO" id="GO:1990663">
    <property type="term" value="F:dihydroorotate dehydrogenase (fumarate) activity"/>
    <property type="evidence" value="ECO:0007669"/>
    <property type="project" value="UniProtKB-EC"/>
</dbReference>
<dbReference type="SUPFAM" id="SSF56349">
    <property type="entry name" value="DNA breaking-rejoining enzymes"/>
    <property type="match status" value="1"/>
</dbReference>
<dbReference type="KEGG" id="apb:SAR116_1514"/>
<evidence type="ECO:0000256" key="3">
    <source>
        <dbReference type="ARBA" id="ARBA00023172"/>
    </source>
</evidence>
<dbReference type="InterPro" id="IPR013762">
    <property type="entry name" value="Integrase-like_cat_sf"/>
</dbReference>
<keyword evidence="2" id="KW-0238">DNA-binding</keyword>
<dbReference type="PANTHER" id="PTHR30349">
    <property type="entry name" value="PHAGE INTEGRASE-RELATED"/>
    <property type="match status" value="1"/>
</dbReference>
<dbReference type="InterPro" id="IPR010998">
    <property type="entry name" value="Integrase_recombinase_N"/>
</dbReference>
<evidence type="ECO:0000259" key="4">
    <source>
        <dbReference type="PROSITE" id="PS51898"/>
    </source>
</evidence>
<keyword evidence="6" id="KW-1185">Reference proteome</keyword>
<dbReference type="InterPro" id="IPR050090">
    <property type="entry name" value="Tyrosine_recombinase_XerCD"/>
</dbReference>
<evidence type="ECO:0000256" key="2">
    <source>
        <dbReference type="ARBA" id="ARBA00023125"/>
    </source>
</evidence>
<dbReference type="OrthoDB" id="6388170at2"/>
<evidence type="ECO:0000313" key="6">
    <source>
        <dbReference type="Proteomes" id="UP000007460"/>
    </source>
</evidence>
<dbReference type="STRING" id="488538.SAR116_1514"/>
<dbReference type="EC" id="1.3.98.1" evidence="5"/>
<feature type="domain" description="Tyr recombinase" evidence="4">
    <location>
        <begin position="159"/>
        <end position="324"/>
    </location>
</feature>
<protein>
    <submittedName>
        <fullName evidence="5">Probable site-specific integrase/recombinase</fullName>
        <ecNumber evidence="5">1.3.98.1</ecNumber>
    </submittedName>
</protein>
<dbReference type="RefSeq" id="WP_013046384.1">
    <property type="nucleotide sequence ID" value="NC_014010.1"/>
</dbReference>
<dbReference type="InterPro" id="IPR011010">
    <property type="entry name" value="DNA_brk_join_enz"/>
</dbReference>
<dbReference type="InterPro" id="IPR002104">
    <property type="entry name" value="Integrase_catalytic"/>
</dbReference>
<dbReference type="EMBL" id="CP001751">
    <property type="protein sequence ID" value="ADE39757.1"/>
    <property type="molecule type" value="Genomic_DNA"/>
</dbReference>
<dbReference type="HOGENOM" id="CLU_027562_32_1_5"/>
<dbReference type="PANTHER" id="PTHR30349:SF94">
    <property type="entry name" value="INTEGRASE_RECOMBINASE HI_1414-RELATED"/>
    <property type="match status" value="1"/>
</dbReference>
<dbReference type="AlphaFoldDB" id="D5BU10"/>
<dbReference type="Gene3D" id="1.10.150.130">
    <property type="match status" value="1"/>
</dbReference>
<dbReference type="GO" id="GO:0006310">
    <property type="term" value="P:DNA recombination"/>
    <property type="evidence" value="ECO:0007669"/>
    <property type="project" value="UniProtKB-KW"/>
</dbReference>
<dbReference type="Gene3D" id="1.10.443.10">
    <property type="entry name" value="Intergrase catalytic core"/>
    <property type="match status" value="1"/>
</dbReference>